<dbReference type="AlphaFoldDB" id="A0A1I5VUI4"/>
<organism evidence="3 4">
    <name type="scientific">Tranquillimonas alkanivorans</name>
    <dbReference type="NCBI Taxonomy" id="441119"/>
    <lineage>
        <taxon>Bacteria</taxon>
        <taxon>Pseudomonadati</taxon>
        <taxon>Pseudomonadota</taxon>
        <taxon>Alphaproteobacteria</taxon>
        <taxon>Rhodobacterales</taxon>
        <taxon>Roseobacteraceae</taxon>
        <taxon>Tranquillimonas</taxon>
    </lineage>
</organism>
<dbReference type="STRING" id="441119.SAMN04488047_1364"/>
<proteinExistence type="predicted"/>
<feature type="chain" id="PRO_5011510619" evidence="1">
    <location>
        <begin position="22"/>
        <end position="469"/>
    </location>
</feature>
<feature type="domain" description="Glucose/Sorbosone dehydrogenase" evidence="2">
    <location>
        <begin position="263"/>
        <end position="324"/>
    </location>
</feature>
<dbReference type="RefSeq" id="WP_093425408.1">
    <property type="nucleotide sequence ID" value="NZ_FOXA01000036.1"/>
</dbReference>
<dbReference type="InterPro" id="IPR011042">
    <property type="entry name" value="6-blade_b-propeller_TolB-like"/>
</dbReference>
<keyword evidence="4" id="KW-1185">Reference proteome</keyword>
<reference evidence="3 4" key="1">
    <citation type="submission" date="2016-10" db="EMBL/GenBank/DDBJ databases">
        <authorList>
            <person name="de Groot N.N."/>
        </authorList>
    </citation>
    <scope>NUCLEOTIDE SEQUENCE [LARGE SCALE GENOMIC DNA]</scope>
    <source>
        <strain evidence="3 4">DSM 19547</strain>
    </source>
</reference>
<name>A0A1I5VUI4_9RHOB</name>
<sequence>MKRFLTAAAVIPLCLGGAAFAQTVPETVDQVAQPGGTLPGNPEIVLVQVAEGFADPTNVANAGDGSGRIFVTERAGRVKVVDGEGNVADEPYIDLTQINPLGTNVQTGFVEQGLYSIAFHPNFAENGHVFLHYASLPFNGDGMIVRVTAENPSDNAISADRINETAKVVMRIEQPYYNHNGGQIAFGPDGYLYIGSGDGGWEGDPLQAGKDLSTPLGKMLRIDVDVEDYRAYDIPEDNPFRAASAEQLMVLFGITEEEFAGIRTKAEPEIWSYGVRNPYEFAFDPETGNLFIADVGQNHWEEIIFQPASSEGGEYYGWPDMEAAFCHPMTGDPAEQECAVVGVLPAAMYPHSTAYPGAEETSDGGCSVQGFGVANYGGMEGVYLAGDWCTGRVFGLGWDGEQWQFQEMMQTGMQFTAGGYDEDNNVLAVNANNFYLADQGPDANPPGSLWRVMPAGEAPEGATLARTVQ</sequence>
<dbReference type="PANTHER" id="PTHR19328">
    <property type="entry name" value="HEDGEHOG-INTERACTING PROTEIN"/>
    <property type="match status" value="1"/>
</dbReference>
<gene>
    <name evidence="3" type="ORF">SAMN04488047_1364</name>
</gene>
<feature type="domain" description="Glucose/Sorbosone dehydrogenase" evidence="2">
    <location>
        <begin position="55"/>
        <end position="244"/>
    </location>
</feature>
<dbReference type="SUPFAM" id="SSF50952">
    <property type="entry name" value="Soluble quinoprotein glucose dehydrogenase"/>
    <property type="match status" value="1"/>
</dbReference>
<accession>A0A1I5VUI4</accession>
<dbReference type="PANTHER" id="PTHR19328:SF75">
    <property type="entry name" value="ALDOSE SUGAR DEHYDROGENASE YLII"/>
    <property type="match status" value="1"/>
</dbReference>
<dbReference type="Pfam" id="PF07995">
    <property type="entry name" value="GSDH"/>
    <property type="match status" value="2"/>
</dbReference>
<dbReference type="EMBL" id="FOXA01000036">
    <property type="protein sequence ID" value="SFQ11063.1"/>
    <property type="molecule type" value="Genomic_DNA"/>
</dbReference>
<dbReference type="InterPro" id="IPR011041">
    <property type="entry name" value="Quinoprot_gluc/sorb_DH_b-prop"/>
</dbReference>
<feature type="signal peptide" evidence="1">
    <location>
        <begin position="1"/>
        <end position="21"/>
    </location>
</feature>
<dbReference type="InterPro" id="IPR012938">
    <property type="entry name" value="Glc/Sorbosone_DH"/>
</dbReference>
<keyword evidence="1" id="KW-0732">Signal</keyword>
<evidence type="ECO:0000256" key="1">
    <source>
        <dbReference type="SAM" id="SignalP"/>
    </source>
</evidence>
<evidence type="ECO:0000313" key="3">
    <source>
        <dbReference type="EMBL" id="SFQ11063.1"/>
    </source>
</evidence>
<dbReference type="Proteomes" id="UP000199356">
    <property type="component" value="Unassembled WGS sequence"/>
</dbReference>
<evidence type="ECO:0000259" key="2">
    <source>
        <dbReference type="Pfam" id="PF07995"/>
    </source>
</evidence>
<dbReference type="Gene3D" id="2.120.10.30">
    <property type="entry name" value="TolB, C-terminal domain"/>
    <property type="match status" value="1"/>
</dbReference>
<dbReference type="OrthoDB" id="9770043at2"/>
<protein>
    <submittedName>
        <fullName evidence="3">Glucose / Sorbosone dehydrogenase</fullName>
    </submittedName>
</protein>
<evidence type="ECO:0000313" key="4">
    <source>
        <dbReference type="Proteomes" id="UP000199356"/>
    </source>
</evidence>